<dbReference type="KEGG" id="gsb:GSUB_03315"/>
<keyword evidence="1" id="KW-1133">Transmembrane helix</keyword>
<keyword evidence="4" id="KW-1185">Reference proteome</keyword>
<dbReference type="Pfam" id="PF00561">
    <property type="entry name" value="Abhydrolase_1"/>
    <property type="match status" value="1"/>
</dbReference>
<dbReference type="InterPro" id="IPR050266">
    <property type="entry name" value="AB_hydrolase_sf"/>
</dbReference>
<keyword evidence="1" id="KW-0812">Transmembrane</keyword>
<sequence length="263" mass="28378">MKACINGRQIAYSDEGQGPAIVLIHGFPLSRAMWTPQIEALASAGYRVVAPDLAGFGESECGDEPYSMDRLADDVAQLMLHLGIGRAVVGGMSMGGYVLLNLLERHPKRIAGAAFLVTRCTADDDAGREKRNSMAQAVRQGRRHDVIDAFIQLVFAPSTLEQNPTLVDQVRGIMEQSSDEGLIGALHAMRDRPDYSSRLGDFPVPALVVGATEDRAVPPETIPAFTKGLPAGRSCMIDGAGHMANLEQPEAFNQCLLDFLKLF</sequence>
<feature type="domain" description="AB hydrolase-1" evidence="2">
    <location>
        <begin position="19"/>
        <end position="249"/>
    </location>
</feature>
<dbReference type="AlphaFoldDB" id="A0A0B5FMB4"/>
<evidence type="ECO:0000256" key="1">
    <source>
        <dbReference type="SAM" id="Phobius"/>
    </source>
</evidence>
<organism evidence="3 4">
    <name type="scientific">Geoalkalibacter subterraneus</name>
    <dbReference type="NCBI Taxonomy" id="483547"/>
    <lineage>
        <taxon>Bacteria</taxon>
        <taxon>Pseudomonadati</taxon>
        <taxon>Thermodesulfobacteriota</taxon>
        <taxon>Desulfuromonadia</taxon>
        <taxon>Desulfuromonadales</taxon>
        <taxon>Geoalkalibacteraceae</taxon>
        <taxon>Geoalkalibacter</taxon>
    </lineage>
</organism>
<accession>A0A0B5FMB4</accession>
<keyword evidence="3" id="KW-0378">Hydrolase</keyword>
<dbReference type="InterPro" id="IPR000073">
    <property type="entry name" value="AB_hydrolase_1"/>
</dbReference>
<name>A0A0B5FMB4_9BACT</name>
<feature type="transmembrane region" description="Helical" evidence="1">
    <location>
        <begin position="78"/>
        <end position="100"/>
    </location>
</feature>
<dbReference type="GO" id="GO:0016787">
    <property type="term" value="F:hydrolase activity"/>
    <property type="evidence" value="ECO:0007669"/>
    <property type="project" value="UniProtKB-KW"/>
</dbReference>
<dbReference type="OrthoDB" id="5338718at2"/>
<dbReference type="InterPro" id="IPR029058">
    <property type="entry name" value="AB_hydrolase_fold"/>
</dbReference>
<dbReference type="HOGENOM" id="CLU_020336_50_4_7"/>
<dbReference type="STRING" id="483547.GSUB_03315"/>
<evidence type="ECO:0000259" key="2">
    <source>
        <dbReference type="Pfam" id="PF00561"/>
    </source>
</evidence>
<protein>
    <submittedName>
        <fullName evidence="3">Alpha/beta hydrolase</fullName>
    </submittedName>
</protein>
<dbReference type="RefSeq" id="WP_040199179.1">
    <property type="nucleotide sequence ID" value="NZ_CP010311.1"/>
</dbReference>
<dbReference type="InterPro" id="IPR000639">
    <property type="entry name" value="Epox_hydrolase-like"/>
</dbReference>
<dbReference type="Gene3D" id="3.40.50.1820">
    <property type="entry name" value="alpha/beta hydrolase"/>
    <property type="match status" value="1"/>
</dbReference>
<dbReference type="PRINTS" id="PR00412">
    <property type="entry name" value="EPOXHYDRLASE"/>
</dbReference>
<dbReference type="PRINTS" id="PR00111">
    <property type="entry name" value="ABHYDROLASE"/>
</dbReference>
<dbReference type="SUPFAM" id="SSF53474">
    <property type="entry name" value="alpha/beta-Hydrolases"/>
    <property type="match status" value="1"/>
</dbReference>
<gene>
    <name evidence="3" type="ORF">GSUB_03315</name>
</gene>
<evidence type="ECO:0000313" key="4">
    <source>
        <dbReference type="Proteomes" id="UP000035036"/>
    </source>
</evidence>
<keyword evidence="1" id="KW-0472">Membrane</keyword>
<evidence type="ECO:0000313" key="3">
    <source>
        <dbReference type="EMBL" id="AJF05794.1"/>
    </source>
</evidence>
<reference evidence="3 4" key="1">
    <citation type="journal article" date="2015" name="Genome Announc.">
        <title>Genomes of Geoalkalibacter ferrihydriticus Z-0531T and Geoalkalibacter subterraneus Red1T, Two Haloalkaliphilic Metal-Reducing Deltaproteobacteria.</title>
        <authorList>
            <person name="Badalamenti J.P."/>
            <person name="Krajmalnik-Brown R."/>
            <person name="Torres C.I."/>
            <person name="Bond D.R."/>
        </authorList>
    </citation>
    <scope>NUCLEOTIDE SEQUENCE [LARGE SCALE GENOMIC DNA]</scope>
    <source>
        <strain evidence="3 4">Red1</strain>
    </source>
</reference>
<dbReference type="EMBL" id="CP010311">
    <property type="protein sequence ID" value="AJF05794.1"/>
    <property type="molecule type" value="Genomic_DNA"/>
</dbReference>
<proteinExistence type="predicted"/>
<dbReference type="PANTHER" id="PTHR43798">
    <property type="entry name" value="MONOACYLGLYCEROL LIPASE"/>
    <property type="match status" value="1"/>
</dbReference>
<dbReference type="Proteomes" id="UP000035036">
    <property type="component" value="Chromosome"/>
</dbReference>